<protein>
    <recommendedName>
        <fullName evidence="1">DUF4371 domain-containing protein</fullName>
    </recommendedName>
</protein>
<dbReference type="SUPFAM" id="SSF53098">
    <property type="entry name" value="Ribonuclease H-like"/>
    <property type="match status" value="1"/>
</dbReference>
<dbReference type="PANTHER" id="PTHR45749">
    <property type="match status" value="1"/>
</dbReference>
<dbReference type="Proteomes" id="UP000821866">
    <property type="component" value="Chromosome 8"/>
</dbReference>
<accession>A0A9J6DD05</accession>
<organism evidence="2 3">
    <name type="scientific">Rhipicephalus microplus</name>
    <name type="common">Cattle tick</name>
    <name type="synonym">Boophilus microplus</name>
    <dbReference type="NCBI Taxonomy" id="6941"/>
    <lineage>
        <taxon>Eukaryota</taxon>
        <taxon>Metazoa</taxon>
        <taxon>Ecdysozoa</taxon>
        <taxon>Arthropoda</taxon>
        <taxon>Chelicerata</taxon>
        <taxon>Arachnida</taxon>
        <taxon>Acari</taxon>
        <taxon>Parasitiformes</taxon>
        <taxon>Ixodida</taxon>
        <taxon>Ixodoidea</taxon>
        <taxon>Ixodidae</taxon>
        <taxon>Rhipicephalinae</taxon>
        <taxon>Rhipicephalus</taxon>
        <taxon>Boophilus</taxon>
    </lineage>
</organism>
<dbReference type="EMBL" id="JABSTU010000010">
    <property type="protein sequence ID" value="KAH8019874.1"/>
    <property type="molecule type" value="Genomic_DNA"/>
</dbReference>
<name>A0A9J6DD05_RHIMP</name>
<feature type="domain" description="DUF4371" evidence="1">
    <location>
        <begin position="103"/>
        <end position="229"/>
    </location>
</feature>
<sequence length="290" mass="31847">MKRTEKNRLLRRIKLRPPQHWWKAKRVRASVATQENAPVYMKHLRTNTSRTPMRRREMMVAAVQLRVIYVLQSTLGKVTPLPLGNAQGRMRAKCGDAALRAHMETSPANALYTSPKIQNELITLCGKIIQRKIVENVNSGSCFSVLADEATDISGTAHISLCVRYVGHDTSGVPILKEDFVDFVPVYDLTGKALASTILNSLRGHGFDLNLLCGQRYDGAASMSGHLNGVQAFIRQTAPETLYVHCSAHSLNLALLHACKLPSIRNCLGTVSSTCTFVGASPQRAGLRTG</sequence>
<comment type="caution">
    <text evidence="2">The sequence shown here is derived from an EMBL/GenBank/DDBJ whole genome shotgun (WGS) entry which is preliminary data.</text>
</comment>
<dbReference type="AlphaFoldDB" id="A0A9J6DD05"/>
<evidence type="ECO:0000259" key="1">
    <source>
        <dbReference type="Pfam" id="PF14291"/>
    </source>
</evidence>
<proteinExistence type="predicted"/>
<dbReference type="InterPro" id="IPR025398">
    <property type="entry name" value="DUF4371"/>
</dbReference>
<evidence type="ECO:0000313" key="3">
    <source>
        <dbReference type="Proteomes" id="UP000821866"/>
    </source>
</evidence>
<reference evidence="2" key="2">
    <citation type="submission" date="2021-09" db="EMBL/GenBank/DDBJ databases">
        <authorList>
            <person name="Jia N."/>
            <person name="Wang J."/>
            <person name="Shi W."/>
            <person name="Du L."/>
            <person name="Sun Y."/>
            <person name="Zhan W."/>
            <person name="Jiang J."/>
            <person name="Wang Q."/>
            <person name="Zhang B."/>
            <person name="Ji P."/>
            <person name="Sakyi L.B."/>
            <person name="Cui X."/>
            <person name="Yuan T."/>
            <person name="Jiang B."/>
            <person name="Yang W."/>
            <person name="Lam T.T.-Y."/>
            <person name="Chang Q."/>
            <person name="Ding S."/>
            <person name="Wang X."/>
            <person name="Zhu J."/>
            <person name="Ruan X."/>
            <person name="Zhao L."/>
            <person name="Wei J."/>
            <person name="Que T."/>
            <person name="Du C."/>
            <person name="Cheng J."/>
            <person name="Dai P."/>
            <person name="Han X."/>
            <person name="Huang E."/>
            <person name="Gao Y."/>
            <person name="Liu J."/>
            <person name="Shao H."/>
            <person name="Ye R."/>
            <person name="Li L."/>
            <person name="Wei W."/>
            <person name="Wang X."/>
            <person name="Wang C."/>
            <person name="Huo Q."/>
            <person name="Li W."/>
            <person name="Guo W."/>
            <person name="Chen H."/>
            <person name="Chen S."/>
            <person name="Zhou L."/>
            <person name="Zhou L."/>
            <person name="Ni X."/>
            <person name="Tian J."/>
            <person name="Zhou Y."/>
            <person name="Sheng Y."/>
            <person name="Liu T."/>
            <person name="Pan Y."/>
            <person name="Xia L."/>
            <person name="Li J."/>
            <person name="Zhao F."/>
            <person name="Cao W."/>
        </authorList>
    </citation>
    <scope>NUCLEOTIDE SEQUENCE</scope>
    <source>
        <strain evidence="2">Rmic-2018</strain>
        <tissue evidence="2">Larvae</tissue>
    </source>
</reference>
<reference evidence="2" key="1">
    <citation type="journal article" date="2020" name="Cell">
        <title>Large-Scale Comparative Analyses of Tick Genomes Elucidate Their Genetic Diversity and Vector Capacities.</title>
        <authorList>
            <consortium name="Tick Genome and Microbiome Consortium (TIGMIC)"/>
            <person name="Jia N."/>
            <person name="Wang J."/>
            <person name="Shi W."/>
            <person name="Du L."/>
            <person name="Sun Y."/>
            <person name="Zhan W."/>
            <person name="Jiang J.F."/>
            <person name="Wang Q."/>
            <person name="Zhang B."/>
            <person name="Ji P."/>
            <person name="Bell-Sakyi L."/>
            <person name="Cui X.M."/>
            <person name="Yuan T.T."/>
            <person name="Jiang B.G."/>
            <person name="Yang W.F."/>
            <person name="Lam T.T."/>
            <person name="Chang Q.C."/>
            <person name="Ding S.J."/>
            <person name="Wang X.J."/>
            <person name="Zhu J.G."/>
            <person name="Ruan X.D."/>
            <person name="Zhao L."/>
            <person name="Wei J.T."/>
            <person name="Ye R.Z."/>
            <person name="Que T.C."/>
            <person name="Du C.H."/>
            <person name="Zhou Y.H."/>
            <person name="Cheng J.X."/>
            <person name="Dai P.F."/>
            <person name="Guo W.B."/>
            <person name="Han X.H."/>
            <person name="Huang E.J."/>
            <person name="Li L.F."/>
            <person name="Wei W."/>
            <person name="Gao Y.C."/>
            <person name="Liu J.Z."/>
            <person name="Shao H.Z."/>
            <person name="Wang X."/>
            <person name="Wang C.C."/>
            <person name="Yang T.C."/>
            <person name="Huo Q.B."/>
            <person name="Li W."/>
            <person name="Chen H.Y."/>
            <person name="Chen S.E."/>
            <person name="Zhou L.G."/>
            <person name="Ni X.B."/>
            <person name="Tian J.H."/>
            <person name="Sheng Y."/>
            <person name="Liu T."/>
            <person name="Pan Y.S."/>
            <person name="Xia L.Y."/>
            <person name="Li J."/>
            <person name="Zhao F."/>
            <person name="Cao W.C."/>
        </authorList>
    </citation>
    <scope>NUCLEOTIDE SEQUENCE</scope>
    <source>
        <strain evidence="2">Rmic-2018</strain>
    </source>
</reference>
<gene>
    <name evidence="2" type="ORF">HPB51_022975</name>
</gene>
<dbReference type="PANTHER" id="PTHR45749:SF21">
    <property type="entry name" value="DUF4371 DOMAIN-CONTAINING PROTEIN"/>
    <property type="match status" value="1"/>
</dbReference>
<keyword evidence="3" id="KW-1185">Reference proteome</keyword>
<dbReference type="InterPro" id="IPR012337">
    <property type="entry name" value="RNaseH-like_sf"/>
</dbReference>
<dbReference type="Pfam" id="PF14291">
    <property type="entry name" value="DUF4371"/>
    <property type="match status" value="1"/>
</dbReference>
<evidence type="ECO:0000313" key="2">
    <source>
        <dbReference type="EMBL" id="KAH8019874.1"/>
    </source>
</evidence>